<reference evidence="2 3" key="1">
    <citation type="journal article" date="2024" name="Int. J. Syst. Evol. Microbiol.">
        <title>Virgibacillus tibetensis sp. nov., isolated from salt lake on the Tibetan Plateau of China.</title>
        <authorList>
            <person name="Phurbu D."/>
            <person name="Liu Z.-X."/>
            <person name="Wang R."/>
            <person name="Zheng Y.-Y."/>
            <person name="Liu H.-C."/>
            <person name="Zhou Y.-G."/>
            <person name="Yu Y.-J."/>
            <person name="Li A.-H."/>
        </authorList>
    </citation>
    <scope>NUCLEOTIDE SEQUENCE [LARGE SCALE GENOMIC DNA]</scope>
    <source>
        <strain evidence="2 3">C22-A2</strain>
    </source>
</reference>
<dbReference type="Proteomes" id="UP001335737">
    <property type="component" value="Unassembled WGS sequence"/>
</dbReference>
<keyword evidence="1" id="KW-1133">Transmembrane helix</keyword>
<proteinExistence type="predicted"/>
<sequence length="177" mass="20600">MANDRIATIVKEINYWKAHKLLPDVYCDFLLALYTRGDTAEVSAQSIRSRNTILTVQMILLVLLLPFSFLVIYSTQFHLILQLGILVLFFSYSCWMAVLLKKNNTIFFQVALVIALLLLLFMSVITSQFLSDYKWLINILLPLNFLIWLLLGYKNHMKYLMFSSIIGLLFTLFFIVL</sequence>
<evidence type="ECO:0000313" key="3">
    <source>
        <dbReference type="Proteomes" id="UP001335737"/>
    </source>
</evidence>
<keyword evidence="1" id="KW-0812">Transmembrane</keyword>
<comment type="caution">
    <text evidence="2">The sequence shown here is derived from an EMBL/GenBank/DDBJ whole genome shotgun (WGS) entry which is preliminary data.</text>
</comment>
<feature type="transmembrane region" description="Helical" evidence="1">
    <location>
        <begin position="159"/>
        <end position="176"/>
    </location>
</feature>
<keyword evidence="1" id="KW-0472">Membrane</keyword>
<name>A0ABU6KA68_9BACI</name>
<protein>
    <recommendedName>
        <fullName evidence="4">DUF1700 domain-containing protein</fullName>
    </recommendedName>
</protein>
<evidence type="ECO:0000313" key="2">
    <source>
        <dbReference type="EMBL" id="MEC5422232.1"/>
    </source>
</evidence>
<feature type="transmembrane region" description="Helical" evidence="1">
    <location>
        <begin position="135"/>
        <end position="152"/>
    </location>
</feature>
<organism evidence="2 3">
    <name type="scientific">Virgibacillus tibetensis</name>
    <dbReference type="NCBI Taxonomy" id="3042313"/>
    <lineage>
        <taxon>Bacteria</taxon>
        <taxon>Bacillati</taxon>
        <taxon>Bacillota</taxon>
        <taxon>Bacilli</taxon>
        <taxon>Bacillales</taxon>
        <taxon>Bacillaceae</taxon>
        <taxon>Virgibacillus</taxon>
    </lineage>
</organism>
<feature type="transmembrane region" description="Helical" evidence="1">
    <location>
        <begin position="79"/>
        <end position="100"/>
    </location>
</feature>
<dbReference type="RefSeq" id="WP_327605802.1">
    <property type="nucleotide sequence ID" value="NZ_JARZFX010000001.1"/>
</dbReference>
<gene>
    <name evidence="2" type="ORF">QGM71_01830</name>
</gene>
<feature type="transmembrane region" description="Helical" evidence="1">
    <location>
        <begin position="53"/>
        <end position="73"/>
    </location>
</feature>
<accession>A0ABU6KA68</accession>
<keyword evidence="3" id="KW-1185">Reference proteome</keyword>
<feature type="transmembrane region" description="Helical" evidence="1">
    <location>
        <begin position="107"/>
        <end position="129"/>
    </location>
</feature>
<evidence type="ECO:0008006" key="4">
    <source>
        <dbReference type="Google" id="ProtNLM"/>
    </source>
</evidence>
<dbReference type="EMBL" id="JARZFX010000001">
    <property type="protein sequence ID" value="MEC5422232.1"/>
    <property type="molecule type" value="Genomic_DNA"/>
</dbReference>
<evidence type="ECO:0000256" key="1">
    <source>
        <dbReference type="SAM" id="Phobius"/>
    </source>
</evidence>